<feature type="region of interest" description="Disordered" evidence="1">
    <location>
        <begin position="117"/>
        <end position="140"/>
    </location>
</feature>
<name>A0A177CBN9_9PLEO</name>
<protein>
    <submittedName>
        <fullName evidence="2">Uncharacterized protein</fullName>
    </submittedName>
</protein>
<dbReference type="EMBL" id="KV441553">
    <property type="protein sequence ID" value="OAG05074.1"/>
    <property type="molecule type" value="Genomic_DNA"/>
</dbReference>
<dbReference type="Proteomes" id="UP000077069">
    <property type="component" value="Unassembled WGS sequence"/>
</dbReference>
<sequence>MNHTVASWDAPVAEPAEFSSTVTPSAATAATPLCCLPWRASVLPACELQHGGSSQCWPAACSRSCSLSTTVTVLGARAWQRRQAAAVQAASQTAATLNTAPRLASPLLPGCVPGAFAAQPGSGGRQQARRERGGSSRHRAAPLHGLLFPVRLAYTGSACPPLRRRTASPARPSQLRGLSPL</sequence>
<dbReference type="AlphaFoldDB" id="A0A177CBN9"/>
<proteinExistence type="predicted"/>
<dbReference type="InParanoid" id="A0A177CBN9"/>
<keyword evidence="3" id="KW-1185">Reference proteome</keyword>
<accession>A0A177CBN9</accession>
<organism evidence="2 3">
    <name type="scientific">Paraphaeosphaeria sporulosa</name>
    <dbReference type="NCBI Taxonomy" id="1460663"/>
    <lineage>
        <taxon>Eukaryota</taxon>
        <taxon>Fungi</taxon>
        <taxon>Dikarya</taxon>
        <taxon>Ascomycota</taxon>
        <taxon>Pezizomycotina</taxon>
        <taxon>Dothideomycetes</taxon>
        <taxon>Pleosporomycetidae</taxon>
        <taxon>Pleosporales</taxon>
        <taxon>Massarineae</taxon>
        <taxon>Didymosphaeriaceae</taxon>
        <taxon>Paraphaeosphaeria</taxon>
    </lineage>
</organism>
<evidence type="ECO:0000256" key="1">
    <source>
        <dbReference type="SAM" id="MobiDB-lite"/>
    </source>
</evidence>
<gene>
    <name evidence="2" type="ORF">CC84DRAFT_1177183</name>
</gene>
<dbReference type="RefSeq" id="XP_018035439.1">
    <property type="nucleotide sequence ID" value="XM_018180272.1"/>
</dbReference>
<feature type="region of interest" description="Disordered" evidence="1">
    <location>
        <begin position="159"/>
        <end position="181"/>
    </location>
</feature>
<evidence type="ECO:0000313" key="3">
    <source>
        <dbReference type="Proteomes" id="UP000077069"/>
    </source>
</evidence>
<evidence type="ECO:0000313" key="2">
    <source>
        <dbReference type="EMBL" id="OAG05074.1"/>
    </source>
</evidence>
<dbReference type="GeneID" id="28763758"/>
<reference evidence="2 3" key="1">
    <citation type="submission" date="2016-05" db="EMBL/GenBank/DDBJ databases">
        <title>Comparative analysis of secretome profiles of manganese(II)-oxidizing ascomycete fungi.</title>
        <authorList>
            <consortium name="DOE Joint Genome Institute"/>
            <person name="Zeiner C.A."/>
            <person name="Purvine S.O."/>
            <person name="Zink E.M."/>
            <person name="Wu S."/>
            <person name="Pasa-Tolic L."/>
            <person name="Chaput D.L."/>
            <person name="Haridas S."/>
            <person name="Grigoriev I.V."/>
            <person name="Santelli C.M."/>
            <person name="Hansel C.M."/>
        </authorList>
    </citation>
    <scope>NUCLEOTIDE SEQUENCE [LARGE SCALE GENOMIC DNA]</scope>
    <source>
        <strain evidence="2 3">AP3s5-JAC2a</strain>
    </source>
</reference>